<gene>
    <name evidence="2" type="ORF">ACFP3V_31765</name>
</gene>
<dbReference type="RefSeq" id="WP_380591290.1">
    <property type="nucleotide sequence ID" value="NZ_JBHSQJ010000247.1"/>
</dbReference>
<comment type="caution">
    <text evidence="2">The sequence shown here is derived from an EMBL/GenBank/DDBJ whole genome shotgun (WGS) entry which is preliminary data.</text>
</comment>
<dbReference type="InterPro" id="IPR016181">
    <property type="entry name" value="Acyl_CoA_acyltransferase"/>
</dbReference>
<sequence length="180" mass="20123">MTVQLRHYTILDDAWQAIVAVYSEVRAPLLHLPHYSVARFGERLTRHGAEPGWEAVVAWDGDEAAAFIYANSLDGAADRWWTRMNDVPGPETTSLPTVAVKELMVRERWRKTGLSDQLHESLLSGRVEEQATLMVNPEAGNGKVMAIYDRWGYRPVSRVQPSPDSPPLVAMVRPVHVPAA</sequence>
<dbReference type="EMBL" id="JBHSQJ010000247">
    <property type="protein sequence ID" value="MFC5911769.1"/>
    <property type="molecule type" value="Genomic_DNA"/>
</dbReference>
<proteinExistence type="predicted"/>
<reference evidence="3" key="1">
    <citation type="journal article" date="2019" name="Int. J. Syst. Evol. Microbiol.">
        <title>The Global Catalogue of Microorganisms (GCM) 10K type strain sequencing project: providing services to taxonomists for standard genome sequencing and annotation.</title>
        <authorList>
            <consortium name="The Broad Institute Genomics Platform"/>
            <consortium name="The Broad Institute Genome Sequencing Center for Infectious Disease"/>
            <person name="Wu L."/>
            <person name="Ma J."/>
        </authorList>
    </citation>
    <scope>NUCLEOTIDE SEQUENCE [LARGE SCALE GENOMIC DNA]</scope>
    <source>
        <strain evidence="3">JCM 4816</strain>
    </source>
</reference>
<accession>A0ABW1GAU1</accession>
<dbReference type="Gene3D" id="3.40.630.30">
    <property type="match status" value="1"/>
</dbReference>
<keyword evidence="3" id="KW-1185">Reference proteome</keyword>
<feature type="domain" description="N-acetyltransferase" evidence="1">
    <location>
        <begin position="3"/>
        <end position="176"/>
    </location>
</feature>
<name>A0ABW1GAU1_9ACTN</name>
<dbReference type="SUPFAM" id="SSF55729">
    <property type="entry name" value="Acyl-CoA N-acyltransferases (Nat)"/>
    <property type="match status" value="1"/>
</dbReference>
<dbReference type="PROSITE" id="PS51186">
    <property type="entry name" value="GNAT"/>
    <property type="match status" value="1"/>
</dbReference>
<protein>
    <submittedName>
        <fullName evidence="2">GNAT family N-acetyltransferase</fullName>
    </submittedName>
</protein>
<dbReference type="InterPro" id="IPR000182">
    <property type="entry name" value="GNAT_dom"/>
</dbReference>
<evidence type="ECO:0000259" key="1">
    <source>
        <dbReference type="PROSITE" id="PS51186"/>
    </source>
</evidence>
<organism evidence="2 3">
    <name type="scientific">Streptacidiphilus monticola</name>
    <dbReference type="NCBI Taxonomy" id="2161674"/>
    <lineage>
        <taxon>Bacteria</taxon>
        <taxon>Bacillati</taxon>
        <taxon>Actinomycetota</taxon>
        <taxon>Actinomycetes</taxon>
        <taxon>Kitasatosporales</taxon>
        <taxon>Streptomycetaceae</taxon>
        <taxon>Streptacidiphilus</taxon>
    </lineage>
</organism>
<evidence type="ECO:0000313" key="3">
    <source>
        <dbReference type="Proteomes" id="UP001596174"/>
    </source>
</evidence>
<dbReference type="Proteomes" id="UP001596174">
    <property type="component" value="Unassembled WGS sequence"/>
</dbReference>
<evidence type="ECO:0000313" key="2">
    <source>
        <dbReference type="EMBL" id="MFC5911769.1"/>
    </source>
</evidence>